<accession>A0A498KJK9</accession>
<protein>
    <submittedName>
        <fullName evidence="1">Uncharacterized protein</fullName>
    </submittedName>
</protein>
<proteinExistence type="predicted"/>
<comment type="caution">
    <text evidence="1">The sequence shown here is derived from an EMBL/GenBank/DDBJ whole genome shotgun (WGS) entry which is preliminary data.</text>
</comment>
<name>A0A498KJK9_MALDO</name>
<gene>
    <name evidence="1" type="ORF">DVH24_022513</name>
</gene>
<organism evidence="1 2">
    <name type="scientific">Malus domestica</name>
    <name type="common">Apple</name>
    <name type="synonym">Pyrus malus</name>
    <dbReference type="NCBI Taxonomy" id="3750"/>
    <lineage>
        <taxon>Eukaryota</taxon>
        <taxon>Viridiplantae</taxon>
        <taxon>Streptophyta</taxon>
        <taxon>Embryophyta</taxon>
        <taxon>Tracheophyta</taxon>
        <taxon>Spermatophyta</taxon>
        <taxon>Magnoliopsida</taxon>
        <taxon>eudicotyledons</taxon>
        <taxon>Gunneridae</taxon>
        <taxon>Pentapetalae</taxon>
        <taxon>rosids</taxon>
        <taxon>fabids</taxon>
        <taxon>Rosales</taxon>
        <taxon>Rosaceae</taxon>
        <taxon>Amygdaloideae</taxon>
        <taxon>Maleae</taxon>
        <taxon>Malus</taxon>
    </lineage>
</organism>
<sequence>MPFYSICNGSFLVEQEHSRKEMGQIQVLDTPTATTASPSGRFSVAEQELESLPHRRKIRALTFDYFCWDTI</sequence>
<dbReference type="EMBL" id="RDQH01000327">
    <property type="protein sequence ID" value="RXI08369.1"/>
    <property type="molecule type" value="Genomic_DNA"/>
</dbReference>
<reference evidence="1 2" key="1">
    <citation type="submission" date="2018-10" db="EMBL/GenBank/DDBJ databases">
        <title>A high-quality apple genome assembly.</title>
        <authorList>
            <person name="Hu J."/>
        </authorList>
    </citation>
    <scope>NUCLEOTIDE SEQUENCE [LARGE SCALE GENOMIC DNA]</scope>
    <source>
        <strain evidence="2">cv. HFTH1</strain>
        <tissue evidence="1">Young leaf</tissue>
    </source>
</reference>
<keyword evidence="2" id="KW-1185">Reference proteome</keyword>
<dbReference type="AlphaFoldDB" id="A0A498KJK9"/>
<dbReference type="Proteomes" id="UP000290289">
    <property type="component" value="Chromosome 1"/>
</dbReference>
<evidence type="ECO:0000313" key="1">
    <source>
        <dbReference type="EMBL" id="RXI08369.1"/>
    </source>
</evidence>
<evidence type="ECO:0000313" key="2">
    <source>
        <dbReference type="Proteomes" id="UP000290289"/>
    </source>
</evidence>